<evidence type="ECO:0000313" key="1">
    <source>
        <dbReference type="EMBL" id="GES74906.1"/>
    </source>
</evidence>
<dbReference type="EMBL" id="BLAL01000012">
    <property type="protein sequence ID" value="GES74906.1"/>
    <property type="molecule type" value="Genomic_DNA"/>
</dbReference>
<comment type="caution">
    <text evidence="1">The sequence shown here is derived from an EMBL/GenBank/DDBJ whole genome shotgun (WGS) entry which is preliminary data.</text>
</comment>
<name>A0A8H3KVB1_9GLOM</name>
<protein>
    <submittedName>
        <fullName evidence="1">Uncharacterized protein</fullName>
    </submittedName>
</protein>
<sequence>MSNPINLCPGYNIEYIRNYYGFPYPGQFEKMIPDVKPKKTYFDGWQRYGYEIKPEDLMKHHWDNECFKINKHIEAKIKRDMELRADQRKFLHYFPISSPSVFKLGWIYLF</sequence>
<accession>A0A8H3KVB1</accession>
<reference evidence="1" key="1">
    <citation type="submission" date="2019-10" db="EMBL/GenBank/DDBJ databases">
        <title>Conservation and host-specific expression of non-tandemly repeated heterogenous ribosome RNA gene in arbuscular mycorrhizal fungi.</title>
        <authorList>
            <person name="Maeda T."/>
            <person name="Kobayashi Y."/>
            <person name="Nakagawa T."/>
            <person name="Ezawa T."/>
            <person name="Yamaguchi K."/>
            <person name="Bino T."/>
            <person name="Nishimoto Y."/>
            <person name="Shigenobu S."/>
            <person name="Kawaguchi M."/>
        </authorList>
    </citation>
    <scope>NUCLEOTIDE SEQUENCE</scope>
    <source>
        <strain evidence="1">HR1</strain>
    </source>
</reference>
<dbReference type="AlphaFoldDB" id="A0A8H3KVB1"/>
<organism evidence="1 2">
    <name type="scientific">Rhizophagus clarus</name>
    <dbReference type="NCBI Taxonomy" id="94130"/>
    <lineage>
        <taxon>Eukaryota</taxon>
        <taxon>Fungi</taxon>
        <taxon>Fungi incertae sedis</taxon>
        <taxon>Mucoromycota</taxon>
        <taxon>Glomeromycotina</taxon>
        <taxon>Glomeromycetes</taxon>
        <taxon>Glomerales</taxon>
        <taxon>Glomeraceae</taxon>
        <taxon>Rhizophagus</taxon>
    </lineage>
</organism>
<evidence type="ECO:0000313" key="2">
    <source>
        <dbReference type="Proteomes" id="UP000615446"/>
    </source>
</evidence>
<gene>
    <name evidence="1" type="ORF">RCL2_000236500</name>
</gene>
<proteinExistence type="predicted"/>
<dbReference type="Proteomes" id="UP000615446">
    <property type="component" value="Unassembled WGS sequence"/>
</dbReference>
<dbReference type="OrthoDB" id="2303151at2759"/>